<protein>
    <submittedName>
        <fullName evidence="1">Uncharacterized protein</fullName>
    </submittedName>
</protein>
<dbReference type="EMBL" id="CAMPGE010028930">
    <property type="protein sequence ID" value="CAI2386421.1"/>
    <property type="molecule type" value="Genomic_DNA"/>
</dbReference>
<organism evidence="1 2">
    <name type="scientific">Euplotes crassus</name>
    <dbReference type="NCBI Taxonomy" id="5936"/>
    <lineage>
        <taxon>Eukaryota</taxon>
        <taxon>Sar</taxon>
        <taxon>Alveolata</taxon>
        <taxon>Ciliophora</taxon>
        <taxon>Intramacronucleata</taxon>
        <taxon>Spirotrichea</taxon>
        <taxon>Hypotrichia</taxon>
        <taxon>Euplotida</taxon>
        <taxon>Euplotidae</taxon>
        <taxon>Moneuplotes</taxon>
    </lineage>
</organism>
<evidence type="ECO:0000313" key="2">
    <source>
        <dbReference type="Proteomes" id="UP001295684"/>
    </source>
</evidence>
<proteinExistence type="predicted"/>
<dbReference type="AlphaFoldDB" id="A0AAD2DBH8"/>
<reference evidence="1" key="1">
    <citation type="submission" date="2023-07" db="EMBL/GenBank/DDBJ databases">
        <authorList>
            <consortium name="AG Swart"/>
            <person name="Singh M."/>
            <person name="Singh A."/>
            <person name="Seah K."/>
            <person name="Emmerich C."/>
        </authorList>
    </citation>
    <scope>NUCLEOTIDE SEQUENCE</scope>
    <source>
        <strain evidence="1">DP1</strain>
    </source>
</reference>
<keyword evidence="2" id="KW-1185">Reference proteome</keyword>
<dbReference type="Proteomes" id="UP001295684">
    <property type="component" value="Unassembled WGS sequence"/>
</dbReference>
<gene>
    <name evidence="1" type="ORF">ECRASSUSDP1_LOCUS28038</name>
</gene>
<comment type="caution">
    <text evidence="1">The sequence shown here is derived from an EMBL/GenBank/DDBJ whole genome shotgun (WGS) entry which is preliminary data.</text>
</comment>
<evidence type="ECO:0000313" key="1">
    <source>
        <dbReference type="EMBL" id="CAI2386421.1"/>
    </source>
</evidence>
<name>A0AAD2DBH8_EUPCR</name>
<accession>A0AAD2DBH8</accession>
<sequence length="540" mass="62928">MNLNTQNLYYINNSNRIQPVYSFDTQKYKNTQASDQQRFRMMSKNSQLDVKQIDRIGRINIRKESIIPASNLPIPAIKLNMPNTLYELTKKEIAHLKSLEEQWSGQYEKYKVKKIHNIYDIMKPLHPDSIQANKIEESEKLKPEVQDPNDFSQILSEIKTPRHDKHQRDIQNFKDFIESEDFSKSSVTSPILYTPSRLSDIGKGYPKINYSRDISSPSLSEASISSFSSEETQKLHQFLHYEAPKKEPQIAKSKSTIKQTESIIEAKPNTRVTSNQNVLKFNQIVQAITDHKPVNISKNIQNPVDFQPLKRGKSTFHKEVSKTKLNSDLDFDFQKAVPQRLEDKSKKISRFLSPEPILSEKEISSLTRTRFLPAPNSLIKAPQNIPQEVAQVVQKVPVRTTKRTRASLLKRIIDDKSFVKVKSNSPKFRMAARIKHELQKTQNKEIRSLDHNRTLNIFQRNQSKHQRIREIELKRHQITTMKFRRRINRQNRELNKQDFHKGIKAALPIKSFKINFDQSRSGLPSFRSQNSPRLMPLTLI</sequence>